<name>A0A3N4YWM8_9MICO</name>
<feature type="region of interest" description="Disordered" evidence="5">
    <location>
        <begin position="1172"/>
        <end position="1193"/>
    </location>
</feature>
<comment type="subcellular location">
    <subcellularLocation>
        <location evidence="1">Secreted</location>
    </subcellularLocation>
</comment>
<feature type="domain" description="Hint" evidence="6">
    <location>
        <begin position="2316"/>
        <end position="2412"/>
    </location>
</feature>
<dbReference type="Pfam" id="PF03534">
    <property type="entry name" value="SpvB"/>
    <property type="match status" value="1"/>
</dbReference>
<dbReference type="Pfam" id="PF07591">
    <property type="entry name" value="PT-HINT"/>
    <property type="match status" value="1"/>
</dbReference>
<dbReference type="InterPro" id="IPR022385">
    <property type="entry name" value="Rhs_assc_core"/>
</dbReference>
<evidence type="ECO:0000256" key="3">
    <source>
        <dbReference type="ARBA" id="ARBA00023026"/>
    </source>
</evidence>
<feature type="compositionally biased region" description="Low complexity" evidence="5">
    <location>
        <begin position="132"/>
        <end position="143"/>
    </location>
</feature>
<dbReference type="SUPFAM" id="SSF51294">
    <property type="entry name" value="Hedgehog/intein (Hint) domain"/>
    <property type="match status" value="1"/>
</dbReference>
<dbReference type="GO" id="GO:0005737">
    <property type="term" value="C:cytoplasm"/>
    <property type="evidence" value="ECO:0007669"/>
    <property type="project" value="InterPro"/>
</dbReference>
<keyword evidence="3" id="KW-0843">Virulence</keyword>
<evidence type="ECO:0000313" key="8">
    <source>
        <dbReference type="Proteomes" id="UP000280501"/>
    </source>
</evidence>
<reference evidence="7 8" key="1">
    <citation type="submission" date="2018-11" db="EMBL/GenBank/DDBJ databases">
        <title>Sequencing the genomes of 1000 actinobacteria strains.</title>
        <authorList>
            <person name="Klenk H.-P."/>
        </authorList>
    </citation>
    <scope>NUCLEOTIDE SEQUENCE [LARGE SCALE GENOMIC DNA]</scope>
    <source>
        <strain evidence="7 8">DSM 15700</strain>
    </source>
</reference>
<comment type="caution">
    <text evidence="7">The sequence shown here is derived from an EMBL/GenBank/DDBJ whole genome shotgun (WGS) entry which is preliminary data.</text>
</comment>
<dbReference type="InterPro" id="IPR003284">
    <property type="entry name" value="Sal_SpvB"/>
</dbReference>
<feature type="coiled-coil region" evidence="4">
    <location>
        <begin position="51"/>
        <end position="78"/>
    </location>
</feature>
<gene>
    <name evidence="7" type="ORF">EDD34_3750</name>
</gene>
<dbReference type="SMART" id="SM00306">
    <property type="entry name" value="HintN"/>
    <property type="match status" value="1"/>
</dbReference>
<feature type="compositionally biased region" description="Low complexity" evidence="5">
    <location>
        <begin position="1172"/>
        <end position="1185"/>
    </location>
</feature>
<keyword evidence="4" id="KW-0175">Coiled coil</keyword>
<dbReference type="InterPro" id="IPR006141">
    <property type="entry name" value="Intein_N"/>
</dbReference>
<dbReference type="PROSITE" id="PS50817">
    <property type="entry name" value="INTEIN_N_TER"/>
    <property type="match status" value="1"/>
</dbReference>
<dbReference type="Pfam" id="PF05593">
    <property type="entry name" value="RHS_repeat"/>
    <property type="match status" value="2"/>
</dbReference>
<evidence type="ECO:0000256" key="1">
    <source>
        <dbReference type="ARBA" id="ARBA00004613"/>
    </source>
</evidence>
<evidence type="ECO:0000256" key="4">
    <source>
        <dbReference type="SAM" id="Coils"/>
    </source>
</evidence>
<dbReference type="EMBL" id="RKQZ01000001">
    <property type="protein sequence ID" value="RPF23070.1"/>
    <property type="molecule type" value="Genomic_DNA"/>
</dbReference>
<dbReference type="Proteomes" id="UP000280501">
    <property type="component" value="Unassembled WGS sequence"/>
</dbReference>
<dbReference type="GO" id="GO:0016539">
    <property type="term" value="P:intein-mediated protein splicing"/>
    <property type="evidence" value="ECO:0007669"/>
    <property type="project" value="InterPro"/>
</dbReference>
<evidence type="ECO:0000313" key="7">
    <source>
        <dbReference type="EMBL" id="RPF23070.1"/>
    </source>
</evidence>
<dbReference type="Gene3D" id="2.170.16.10">
    <property type="entry name" value="Hedgehog/Intein (Hint) domain"/>
    <property type="match status" value="1"/>
</dbReference>
<dbReference type="InterPro" id="IPR050708">
    <property type="entry name" value="T6SS_VgrG/RHS"/>
</dbReference>
<feature type="region of interest" description="Disordered" evidence="5">
    <location>
        <begin position="90"/>
        <end position="192"/>
    </location>
</feature>
<keyword evidence="2" id="KW-0964">Secreted</keyword>
<dbReference type="NCBIfam" id="TIGR03696">
    <property type="entry name" value="Rhs_assc_core"/>
    <property type="match status" value="1"/>
</dbReference>
<dbReference type="CDD" id="cd00081">
    <property type="entry name" value="Hint"/>
    <property type="match status" value="1"/>
</dbReference>
<feature type="region of interest" description="Disordered" evidence="5">
    <location>
        <begin position="1545"/>
        <end position="1570"/>
    </location>
</feature>
<dbReference type="Gene3D" id="2.180.10.10">
    <property type="entry name" value="RHS repeat-associated core"/>
    <property type="match status" value="2"/>
</dbReference>
<dbReference type="GO" id="GO:0005576">
    <property type="term" value="C:extracellular region"/>
    <property type="evidence" value="ECO:0007669"/>
    <property type="project" value="UniProtKB-SubCell"/>
</dbReference>
<dbReference type="InterPro" id="IPR003587">
    <property type="entry name" value="Hint_dom_N"/>
</dbReference>
<evidence type="ECO:0000259" key="6">
    <source>
        <dbReference type="SMART" id="SM00306"/>
    </source>
</evidence>
<protein>
    <submittedName>
        <fullName evidence="7">Intein/RHS repeat-associated protein</fullName>
    </submittedName>
</protein>
<keyword evidence="8" id="KW-1185">Reference proteome</keyword>
<evidence type="ECO:0000256" key="5">
    <source>
        <dbReference type="SAM" id="MobiDB-lite"/>
    </source>
</evidence>
<sequence>MMSQQDNARRGAGRGRWSTAGVSLVAAAVTVLVGVDPAAAAPAVGQIVALEVAAAAEVDALEARNENFEEVLAQLDSQDPAATQDLTAPAWEPTADPSAPAEDLPAETLPPVADDPGQEGSTEPDEDVPAETTSMSTMSQTASGLADAGSKLDATAPTGELDESGPGGEPTPSPGAVAGTAEEASQEDGVAATTADLSAGDARVEVDGVQVTVTGESSADAAQGSETREPAGGVRVAAASVEPGKSGGAPGLLVRIDAAAVGKKATGKKQAAGDEAATSSEEVAPADGVVDVRVAYEQLAADGGLPGGDWASRLTLVDVSGCGAQELASGSCETEPVEGVANDVDAKTLTAPMAVSEQEATTLLVAANASGGGGDWGATSLAPAASWGVSGSTGAFTWSYPLTMPSAEGPGPQLSLSYSSAASDGRVASTNNQAGAVGEGWSLTESYIERKFAPCADDQDAQGGQTPNNASHTTGDMCIGLDNATMVLDGQAVDLVKTSGGAWRPKKVDGTKVERKTGASNGDEEGEYWLVTTSDGTKYTFGRGERASDGLKTGSSWTMPVYGNHPGEACYKAAGDGGFAASKCRQTYRWMLEHVVEPAGGTMTYVYSTETRKYGHNLSEGTSTYTAGGFLKRILYGTRTGNEGDDPAPVRVDLEHSTRCVPGQGVNCDAGRVKQNLSAWPDVPGDLVCYKSASECGIDAISPSFYTLYRLARVTTRVHDGSSYKPVDSWRLNQSFVSPGDGSLGDGSGKVLWLRSIQHTGHGGTTDTGDDLSNNKVVFAFDLLPNRIDTDTDGLPPMYRPRVLGVRTESGGVINANYRTECAPEDVPADTDAAKRDNTRLCFPVEWRGDDLPIDWFYKYVVTSVTQSGASPTAGGGGIVTGSEDLVTRYRYDGGAKWVKPTGPLTDPKDVTWSEFRGFRTVVVTEGEGSQASSTTTRYLRGVDGSSFDVGPAGHRYTVNDHDALAGQVVEVTDHNGDSSQDAISTTVTVPKTPVTVATGIDDVEATRLTGTVAYGFSMDAAGSVATRTKSVTTLNAQAQVKQTEDAGDLDTSGDETCSQISYAHAGTGTHADTLESKNMVALVERTQNFAVACADVEAGTVSRPGDVLSDTVATYDGKGQVTATRGIDPDLDRATGSLGNGSGEGYVTFEEFTYDSLGRVTSTTDVAGRTSTTAYTPATGTIPTKIVATGPDPDGTGPKTAMSSTTTYNAVTGQLKAATDTNGQSTRGTYDALGRLVEVVYPQHEGLSVPSVEYEYTTRANGLNVVLTRTLGADRDDQPVRRASAEFYDGLMRVFQTQDEALDTGELRDDDAATRGRQITQVFYDTAGRTWKQTSPQYATGLVTDTPVQPELIADSATVWSYDGAGRPVDEIFYVGNPDNHSYERWRTVTRYDGRYTTVVPPKGGTARTTVADARGRTTALWEHKSRPTVDSDTADGHWYVPSTLPGFDPRTVPASSYQKTSYTYDRFGQMTSMTGPGGNQWTYGFDMGGRQVRASDPDSGTTTTTYDRAGNVARTVNGNGNDAGATQAVIDANTQVFTYDRLGRPTQTTDGAGQVRSRWEYDTTPGPDGTALAGLTSSTTTVHDGLEYTTRVDEYDGAYRPTSSTVVLPDGLDLLNGLVGREFTTTTEYRIDGSVRQQVLPPVSQLAEDGSVAGTVLGKEHVTTFYDDAGLPTWMGGGFGWGTYVADSQFTAEGRPQAMDLGTTYGAVATYGYEHGTGRLDRIGLSREQYDARDVDMDFEYDPSGNITAIRNTPGLGDAANGDPHANDDNQCFDYDGLGRLIGAWTDAGGTCADSIGDVTANQVGGQGFSAAPYWNEYTYDATGNRTSLVQHVIDDGDEVVKTSYEHGAAGPHQVTHVTQQTGPESTIGSAAQVTVGEYEYDAAGNQTVRTMSEPVDPADPEQVEADTDGDGLVTTSQLMGWNSGGDLATVATSGEGTEGENTTEAGEAEYVYTPGGERLVRIDASGATIFLGGQEIRVDGAGTVGALRYYTFAGQTVAVRDGRGLGGVTSLVADHQGSTIAAVPNTNWTPDAVTRLYTDPFGADRTPAVVDPDTGETLTGNDRLPGDRRFLAAAGGIEDTATGLVLLGARYYDAALGRFISTDPQLDAANPAQFNAYVYAGNNPVTFSDASGLSWWSSIKSGASKAAGAVGGFVKKYQAEIVGTVAGAVVFGGCMALTAGAGSVGCAIAGGAVGGAVTNLWKTKVQKKKPFSWKSLATDTALGAAGGLLGAGAGAVIGRAAPAITSAASGVIRSASSAVTSRVSAAAAATARAVAQKAAAAKNAAAAAAQAAKQRISSAVSSLRQRVASAGGGCSFAGATGVLMADGSIKAIEDIKPGDKVIATDPETDEKAVREVEATHVHDDVLVTLRLEDGQTLRTTEDHPFWNATDQEFQRADQLEQGDKVLDDHGDLHTIAGIENDVTFEPAWNLTVAGLHTYHVITDPARGPPTTGVVGGTIDADATSVLVHNCSLLLKRANDLAGTLPGYKKTVAVARVQGTDDAGNTVYQTWVSTNRKNLPKRWDGDSNPIGGDEYFKSGKGHAEATIFDSLGTDWKVVEIASSTRICPSCMAAAVKEGLRKGLFGTGFGWSRTGNTRFRVMYRG</sequence>
<dbReference type="InterPro" id="IPR036844">
    <property type="entry name" value="Hint_dom_sf"/>
</dbReference>
<proteinExistence type="predicted"/>
<dbReference type="PANTHER" id="PTHR32305:SF17">
    <property type="entry name" value="TRNA NUCLEASE WAPA"/>
    <property type="match status" value="1"/>
</dbReference>
<dbReference type="PANTHER" id="PTHR32305">
    <property type="match status" value="1"/>
</dbReference>
<accession>A0A3N4YWM8</accession>
<evidence type="ECO:0000256" key="2">
    <source>
        <dbReference type="ARBA" id="ARBA00022525"/>
    </source>
</evidence>
<organism evidence="7 8">
    <name type="scientific">Myceligenerans xiligouense</name>
    <dbReference type="NCBI Taxonomy" id="253184"/>
    <lineage>
        <taxon>Bacteria</taxon>
        <taxon>Bacillati</taxon>
        <taxon>Actinomycetota</taxon>
        <taxon>Actinomycetes</taxon>
        <taxon>Micrococcales</taxon>
        <taxon>Promicromonosporaceae</taxon>
        <taxon>Myceligenerans</taxon>
    </lineage>
</organism>
<dbReference type="InterPro" id="IPR031325">
    <property type="entry name" value="RHS_repeat"/>
</dbReference>